<dbReference type="Gene3D" id="3.55.50.30">
    <property type="match status" value="1"/>
</dbReference>
<feature type="domain" description="FecR protein" evidence="2">
    <location>
        <begin position="127"/>
        <end position="217"/>
    </location>
</feature>
<name>A0A5C4XL34_9HYPH</name>
<dbReference type="InterPro" id="IPR012373">
    <property type="entry name" value="Ferrdict_sens_TM"/>
</dbReference>
<dbReference type="PANTHER" id="PTHR30273:SF2">
    <property type="entry name" value="PROTEIN FECR"/>
    <property type="match status" value="1"/>
</dbReference>
<reference evidence="4 5" key="1">
    <citation type="submission" date="2019-06" db="EMBL/GenBank/DDBJ databases">
        <title>The draft genome of Rhizobium smilacinae PTYR-5.</title>
        <authorList>
            <person name="Liu L."/>
            <person name="Li L."/>
            <person name="Zhang X."/>
        </authorList>
    </citation>
    <scope>NUCLEOTIDE SEQUENCE [LARGE SCALE GENOMIC DNA]</scope>
    <source>
        <strain evidence="4 5">PTYR-5</strain>
    </source>
</reference>
<feature type="transmembrane region" description="Helical" evidence="1">
    <location>
        <begin position="98"/>
        <end position="115"/>
    </location>
</feature>
<keyword evidence="1" id="KW-0812">Transmembrane</keyword>
<dbReference type="Proteomes" id="UP000311605">
    <property type="component" value="Unassembled WGS sequence"/>
</dbReference>
<evidence type="ECO:0000313" key="5">
    <source>
        <dbReference type="Proteomes" id="UP000311605"/>
    </source>
</evidence>
<dbReference type="Pfam" id="PF16220">
    <property type="entry name" value="DUF4880"/>
    <property type="match status" value="1"/>
</dbReference>
<dbReference type="PANTHER" id="PTHR30273">
    <property type="entry name" value="PERIPLASMIC SIGNAL SENSOR AND SIGMA FACTOR ACTIVATOR FECR-RELATED"/>
    <property type="match status" value="1"/>
</dbReference>
<evidence type="ECO:0000259" key="3">
    <source>
        <dbReference type="Pfam" id="PF16220"/>
    </source>
</evidence>
<dbReference type="OrthoDB" id="636724at2"/>
<dbReference type="EMBL" id="VDMN01000002">
    <property type="protein sequence ID" value="TNM63591.1"/>
    <property type="molecule type" value="Genomic_DNA"/>
</dbReference>
<evidence type="ECO:0000259" key="2">
    <source>
        <dbReference type="Pfam" id="PF04773"/>
    </source>
</evidence>
<dbReference type="RefSeq" id="WP_139676499.1">
    <property type="nucleotide sequence ID" value="NZ_VDMN01000002.1"/>
</dbReference>
<dbReference type="InterPro" id="IPR032623">
    <property type="entry name" value="FecR_N"/>
</dbReference>
<dbReference type="GO" id="GO:0016989">
    <property type="term" value="F:sigma factor antagonist activity"/>
    <property type="evidence" value="ECO:0007669"/>
    <property type="project" value="TreeGrafter"/>
</dbReference>
<feature type="domain" description="FecR N-terminal" evidence="3">
    <location>
        <begin position="19"/>
        <end position="59"/>
    </location>
</feature>
<evidence type="ECO:0000313" key="4">
    <source>
        <dbReference type="EMBL" id="TNM63591.1"/>
    </source>
</evidence>
<dbReference type="Gene3D" id="2.60.120.1440">
    <property type="match status" value="1"/>
</dbReference>
<keyword evidence="1" id="KW-1133">Transmembrane helix</keyword>
<keyword evidence="5" id="KW-1185">Reference proteome</keyword>
<comment type="caution">
    <text evidence="4">The sequence shown here is derived from an EMBL/GenBank/DDBJ whole genome shotgun (WGS) entry which is preliminary data.</text>
</comment>
<accession>A0A5C4XL34</accession>
<dbReference type="Pfam" id="PF04773">
    <property type="entry name" value="FecR"/>
    <property type="match status" value="1"/>
</dbReference>
<dbReference type="AlphaFoldDB" id="A0A5C4XL34"/>
<evidence type="ECO:0000256" key="1">
    <source>
        <dbReference type="SAM" id="Phobius"/>
    </source>
</evidence>
<sequence>MNPIEGQSRGRTHKDPRETAREWFIALLAEPTAARQAEFERWLQADPAHFEAYRSVEALWHAMESPGQRLAEQEADELSGYLEAMDRAKRDRKTTKRLGALAIVMAVLLSGAVWLERPGLIEDFGADYITERGERRSVMLADGSSVLLDADSALADTSVAGERRVRLIRGGAFFEVEPSKVPFVVDAANGEVRVLGTGFDVRLLSDGASVTLAHGRVSVTANGQLEPKVLEPGQQVHFGPKGISTVQPVELDDALAWRGGRYTFYRKRLADVVQEIGRYRKGRIVIATSSLADELVTGSFSLEDTDEALSSLQASVGFGMHSLGSRLTVLGP</sequence>
<proteinExistence type="predicted"/>
<dbReference type="InterPro" id="IPR006860">
    <property type="entry name" value="FecR"/>
</dbReference>
<gene>
    <name evidence="4" type="ORF">FHP24_12370</name>
</gene>
<dbReference type="PIRSF" id="PIRSF018266">
    <property type="entry name" value="FecR"/>
    <property type="match status" value="1"/>
</dbReference>
<organism evidence="4 5">
    <name type="scientific">Aliirhizobium smilacinae</name>
    <dbReference type="NCBI Taxonomy" id="1395944"/>
    <lineage>
        <taxon>Bacteria</taxon>
        <taxon>Pseudomonadati</taxon>
        <taxon>Pseudomonadota</taxon>
        <taxon>Alphaproteobacteria</taxon>
        <taxon>Hyphomicrobiales</taxon>
        <taxon>Rhizobiaceae</taxon>
        <taxon>Aliirhizobium</taxon>
    </lineage>
</organism>
<protein>
    <submittedName>
        <fullName evidence="4">DUF4974 domain-containing protein</fullName>
    </submittedName>
</protein>
<keyword evidence="1" id="KW-0472">Membrane</keyword>